<gene>
    <name evidence="1" type="ORF">MEUPH1_LOCUS17503</name>
</gene>
<organism evidence="1 2">
    <name type="scientific">Macrosiphum euphorbiae</name>
    <name type="common">potato aphid</name>
    <dbReference type="NCBI Taxonomy" id="13131"/>
    <lineage>
        <taxon>Eukaryota</taxon>
        <taxon>Metazoa</taxon>
        <taxon>Ecdysozoa</taxon>
        <taxon>Arthropoda</taxon>
        <taxon>Hexapoda</taxon>
        <taxon>Insecta</taxon>
        <taxon>Pterygota</taxon>
        <taxon>Neoptera</taxon>
        <taxon>Paraneoptera</taxon>
        <taxon>Hemiptera</taxon>
        <taxon>Sternorrhyncha</taxon>
        <taxon>Aphidomorpha</taxon>
        <taxon>Aphidoidea</taxon>
        <taxon>Aphididae</taxon>
        <taxon>Macrosiphini</taxon>
        <taxon>Macrosiphum</taxon>
    </lineage>
</organism>
<dbReference type="EMBL" id="CARXXK010000003">
    <property type="protein sequence ID" value="CAI6362436.1"/>
    <property type="molecule type" value="Genomic_DNA"/>
</dbReference>
<evidence type="ECO:0000313" key="2">
    <source>
        <dbReference type="Proteomes" id="UP001160148"/>
    </source>
</evidence>
<dbReference type="Proteomes" id="UP001160148">
    <property type="component" value="Unassembled WGS sequence"/>
</dbReference>
<name>A0AAV0X427_9HEMI</name>
<protein>
    <recommendedName>
        <fullName evidence="3">FLYWCH-type domain-containing protein</fullName>
    </recommendedName>
</protein>
<dbReference type="AlphaFoldDB" id="A0AAV0X427"/>
<evidence type="ECO:0000313" key="1">
    <source>
        <dbReference type="EMBL" id="CAI6362436.1"/>
    </source>
</evidence>
<reference evidence="1 2" key="1">
    <citation type="submission" date="2023-01" db="EMBL/GenBank/DDBJ databases">
        <authorList>
            <person name="Whitehead M."/>
        </authorList>
    </citation>
    <scope>NUCLEOTIDE SEQUENCE [LARGE SCALE GENOMIC DNA]</scope>
</reference>
<accession>A0AAV0X427</accession>
<proteinExistence type="predicted"/>
<keyword evidence="2" id="KW-1185">Reference proteome</keyword>
<sequence>MALYESEFCQVSSVQGQCTQYTELQNDNPVEKNPHNHLPDKEEIKVTKCIQKMKDQVTSSSMINPVEIFTEKCIANRNSN</sequence>
<evidence type="ECO:0008006" key="3">
    <source>
        <dbReference type="Google" id="ProtNLM"/>
    </source>
</evidence>
<comment type="caution">
    <text evidence="1">The sequence shown here is derived from an EMBL/GenBank/DDBJ whole genome shotgun (WGS) entry which is preliminary data.</text>
</comment>